<dbReference type="EnsemblProtists" id="Phyra79219">
    <property type="protein sequence ID" value="Phyra79219"/>
    <property type="gene ID" value="Phyra79219"/>
</dbReference>
<dbReference type="eggNOG" id="ENOG502S2IP">
    <property type="taxonomic scope" value="Eukaryota"/>
</dbReference>
<name>H3GQW5_PHYRM</name>
<reference evidence="2" key="2">
    <citation type="submission" date="2015-06" db="UniProtKB">
        <authorList>
            <consortium name="EnsemblProtists"/>
        </authorList>
    </citation>
    <scope>IDENTIFICATION</scope>
    <source>
        <strain evidence="2">Pr102</strain>
    </source>
</reference>
<dbReference type="Pfam" id="PF03992">
    <property type="entry name" value="ABM"/>
    <property type="match status" value="1"/>
</dbReference>
<reference evidence="3" key="1">
    <citation type="journal article" date="2006" name="Science">
        <title>Phytophthora genome sequences uncover evolutionary origins and mechanisms of pathogenesis.</title>
        <authorList>
            <person name="Tyler B.M."/>
            <person name="Tripathy S."/>
            <person name="Zhang X."/>
            <person name="Dehal P."/>
            <person name="Jiang R.H."/>
            <person name="Aerts A."/>
            <person name="Arredondo F.D."/>
            <person name="Baxter L."/>
            <person name="Bensasson D."/>
            <person name="Beynon J.L."/>
            <person name="Chapman J."/>
            <person name="Damasceno C.M."/>
            <person name="Dorrance A.E."/>
            <person name="Dou D."/>
            <person name="Dickerman A.W."/>
            <person name="Dubchak I.L."/>
            <person name="Garbelotto M."/>
            <person name="Gijzen M."/>
            <person name="Gordon S.G."/>
            <person name="Govers F."/>
            <person name="Grunwald N.J."/>
            <person name="Huang W."/>
            <person name="Ivors K.L."/>
            <person name="Jones R.W."/>
            <person name="Kamoun S."/>
            <person name="Krampis K."/>
            <person name="Lamour K.H."/>
            <person name="Lee M.K."/>
            <person name="McDonald W.H."/>
            <person name="Medina M."/>
            <person name="Meijer H.J."/>
            <person name="Nordberg E.K."/>
            <person name="Maclean D.J."/>
            <person name="Ospina-Giraldo M.D."/>
            <person name="Morris P.F."/>
            <person name="Phuntumart V."/>
            <person name="Putnam N.H."/>
            <person name="Rash S."/>
            <person name="Rose J.K."/>
            <person name="Sakihama Y."/>
            <person name="Salamov A.A."/>
            <person name="Savidor A."/>
            <person name="Scheuring C.F."/>
            <person name="Smith B.M."/>
            <person name="Sobral B.W."/>
            <person name="Terry A."/>
            <person name="Torto-Alalibo T.A."/>
            <person name="Win J."/>
            <person name="Xu Z."/>
            <person name="Zhang H."/>
            <person name="Grigoriev I.V."/>
            <person name="Rokhsar D.S."/>
            <person name="Boore J.L."/>
        </authorList>
    </citation>
    <scope>NUCLEOTIDE SEQUENCE [LARGE SCALE GENOMIC DNA]</scope>
    <source>
        <strain evidence="3">Pr102</strain>
    </source>
</reference>
<feature type="domain" description="ABM" evidence="1">
    <location>
        <begin position="3"/>
        <end position="94"/>
    </location>
</feature>
<dbReference type="PANTHER" id="PTHR38052">
    <property type="entry name" value="EXPRESSED PROTEIN"/>
    <property type="match status" value="1"/>
</dbReference>
<dbReference type="InterPro" id="IPR007138">
    <property type="entry name" value="ABM_dom"/>
</dbReference>
<dbReference type="VEuPathDB" id="FungiDB:KRP23_2523"/>
<dbReference type="PROSITE" id="PS51725">
    <property type="entry name" value="ABM"/>
    <property type="match status" value="1"/>
</dbReference>
<dbReference type="OMA" id="LCAKQTE"/>
<dbReference type="SUPFAM" id="SSF54909">
    <property type="entry name" value="Dimeric alpha+beta barrel"/>
    <property type="match status" value="1"/>
</dbReference>
<organism evidence="2 3">
    <name type="scientific">Phytophthora ramorum</name>
    <name type="common">Sudden oak death agent</name>
    <dbReference type="NCBI Taxonomy" id="164328"/>
    <lineage>
        <taxon>Eukaryota</taxon>
        <taxon>Sar</taxon>
        <taxon>Stramenopiles</taxon>
        <taxon>Oomycota</taxon>
        <taxon>Peronosporomycetes</taxon>
        <taxon>Peronosporales</taxon>
        <taxon>Peronosporaceae</taxon>
        <taxon>Phytophthora</taxon>
    </lineage>
</organism>
<dbReference type="InParanoid" id="H3GQW5"/>
<dbReference type="VEuPathDB" id="FungiDB:KRP22_7620"/>
<dbReference type="AlphaFoldDB" id="H3GQW5"/>
<proteinExistence type="predicted"/>
<protein>
    <recommendedName>
        <fullName evidence="1">ABM domain-containing protein</fullName>
    </recommendedName>
</protein>
<keyword evidence="3" id="KW-1185">Reference proteome</keyword>
<dbReference type="InterPro" id="IPR011008">
    <property type="entry name" value="Dimeric_a/b-barrel"/>
</dbReference>
<evidence type="ECO:0000313" key="3">
    <source>
        <dbReference type="Proteomes" id="UP000005238"/>
    </source>
</evidence>
<dbReference type="Gene3D" id="3.30.70.100">
    <property type="match status" value="1"/>
</dbReference>
<dbReference type="HOGENOM" id="CLU_154205_0_0_1"/>
<dbReference type="PANTHER" id="PTHR38052:SF1">
    <property type="entry name" value="ABM DOMAIN-CONTAINING PROTEIN"/>
    <property type="match status" value="1"/>
</dbReference>
<dbReference type="STRING" id="164328.H3GQW5"/>
<dbReference type="Proteomes" id="UP000005238">
    <property type="component" value="Unassembled WGS sequence"/>
</dbReference>
<evidence type="ECO:0000313" key="2">
    <source>
        <dbReference type="EnsemblProtists" id="Phyra79219"/>
    </source>
</evidence>
<evidence type="ECO:0000259" key="1">
    <source>
        <dbReference type="PROSITE" id="PS51725"/>
    </source>
</evidence>
<sequence>MVYTIVCHLYAKEGAEIEEKIHKKLVEASSVYTKDKGTLDWHVMQDHADPRKWTIVERYEKKSSLKVHVSNSFYAAFGAYMAPLLSKKLEIRQFNELDKSRL</sequence>
<dbReference type="EMBL" id="DS566035">
    <property type="status" value="NOT_ANNOTATED_CDS"/>
    <property type="molecule type" value="Genomic_DNA"/>
</dbReference>
<accession>H3GQW5</accession>